<gene>
    <name evidence="2" type="ORF">GCM10007977_048240</name>
</gene>
<dbReference type="InterPro" id="IPR013783">
    <property type="entry name" value="Ig-like_fold"/>
</dbReference>
<reference evidence="2" key="1">
    <citation type="journal article" date="2014" name="Int. J. Syst. Evol. Microbiol.">
        <title>Complete genome sequence of Corynebacterium casei LMG S-19264T (=DSM 44701T), isolated from a smear-ripened cheese.</title>
        <authorList>
            <consortium name="US DOE Joint Genome Institute (JGI-PGF)"/>
            <person name="Walter F."/>
            <person name="Albersmeier A."/>
            <person name="Kalinowski J."/>
            <person name="Ruckert C."/>
        </authorList>
    </citation>
    <scope>NUCLEOTIDE SEQUENCE</scope>
    <source>
        <strain evidence="2">JCM 19831</strain>
    </source>
</reference>
<dbReference type="RefSeq" id="WP_190252177.1">
    <property type="nucleotide sequence ID" value="NZ_BMPI01000023.1"/>
</dbReference>
<dbReference type="EMBL" id="BMPI01000023">
    <property type="protein sequence ID" value="GGM41171.1"/>
    <property type="molecule type" value="Genomic_DNA"/>
</dbReference>
<evidence type="ECO:0000256" key="1">
    <source>
        <dbReference type="SAM" id="MobiDB-lite"/>
    </source>
</evidence>
<comment type="caution">
    <text evidence="2">The sequence shown here is derived from an EMBL/GenBank/DDBJ whole genome shotgun (WGS) entry which is preliminary data.</text>
</comment>
<feature type="compositionally biased region" description="Low complexity" evidence="1">
    <location>
        <begin position="79"/>
        <end position="88"/>
    </location>
</feature>
<dbReference type="Proteomes" id="UP000642070">
    <property type="component" value="Unassembled WGS sequence"/>
</dbReference>
<accession>A0A917WYV6</accession>
<keyword evidence="3" id="KW-1185">Reference proteome</keyword>
<protein>
    <recommendedName>
        <fullName evidence="4">CARDB domain-containing protein</fullName>
    </recommendedName>
</protein>
<name>A0A917WYV6_9ACTN</name>
<evidence type="ECO:0000313" key="2">
    <source>
        <dbReference type="EMBL" id="GGM41171.1"/>
    </source>
</evidence>
<evidence type="ECO:0000313" key="3">
    <source>
        <dbReference type="Proteomes" id="UP000642070"/>
    </source>
</evidence>
<proteinExistence type="predicted"/>
<dbReference type="Gene3D" id="2.60.40.10">
    <property type="entry name" value="Immunoglobulins"/>
    <property type="match status" value="1"/>
</dbReference>
<reference evidence="2" key="2">
    <citation type="submission" date="2020-09" db="EMBL/GenBank/DDBJ databases">
        <authorList>
            <person name="Sun Q."/>
            <person name="Ohkuma M."/>
        </authorList>
    </citation>
    <scope>NUCLEOTIDE SEQUENCE</scope>
    <source>
        <strain evidence="2">JCM 19831</strain>
    </source>
</reference>
<dbReference type="AlphaFoldDB" id="A0A917WYV6"/>
<feature type="region of interest" description="Disordered" evidence="1">
    <location>
        <begin position="64"/>
        <end position="111"/>
    </location>
</feature>
<sequence>MADLDDQLLAAAFADFRNEVAPYVRPAGTESAHATVRHRRRVRATVATTLAALAIAAPVGAYAAAGGDSHGPPVQPADSVTAAVSGAPSPSPTPSSSPSASVSPPAPADNRIPRAELDKATLDVPDWASDAIVTGCVSGPVKFSGGAHFIRDSVHIYLDQVEYVDLDGDGGRETVIRMSCGDQTTTFQVVAFARADDGGIRTLGQVVRQTGEIRTICGLRAGTDGAVEAQVGDYATPLRCFEPGPHVQFQWRAYSWDGARFAQSGGPTSFPPNPKVTDLAVAATDLAFRRAEGGGLAASMTVTVRNDGAFRLPYRVSLSLPDGLGPQLPGGCQLVPYPQAVVISCDRDGLAPGETTTLTIQFLAPAPVTVGLVPIAEVSMADGYADSNRANNSAEFRIVF</sequence>
<dbReference type="GO" id="GO:0005975">
    <property type="term" value="P:carbohydrate metabolic process"/>
    <property type="evidence" value="ECO:0007669"/>
    <property type="project" value="UniProtKB-ARBA"/>
</dbReference>
<organism evidence="2 3">
    <name type="scientific">Dactylosporangium sucinum</name>
    <dbReference type="NCBI Taxonomy" id="1424081"/>
    <lineage>
        <taxon>Bacteria</taxon>
        <taxon>Bacillati</taxon>
        <taxon>Actinomycetota</taxon>
        <taxon>Actinomycetes</taxon>
        <taxon>Micromonosporales</taxon>
        <taxon>Micromonosporaceae</taxon>
        <taxon>Dactylosporangium</taxon>
    </lineage>
</organism>
<evidence type="ECO:0008006" key="4">
    <source>
        <dbReference type="Google" id="ProtNLM"/>
    </source>
</evidence>